<name>A0A2A6B512_PRIPA</name>
<evidence type="ECO:0000313" key="1">
    <source>
        <dbReference type="EnsemblMetazoa" id="PPA44782.1"/>
    </source>
</evidence>
<organism evidence="1 2">
    <name type="scientific">Pristionchus pacificus</name>
    <name type="common">Parasitic nematode worm</name>
    <dbReference type="NCBI Taxonomy" id="54126"/>
    <lineage>
        <taxon>Eukaryota</taxon>
        <taxon>Metazoa</taxon>
        <taxon>Ecdysozoa</taxon>
        <taxon>Nematoda</taxon>
        <taxon>Chromadorea</taxon>
        <taxon>Rhabditida</taxon>
        <taxon>Rhabditina</taxon>
        <taxon>Diplogasteromorpha</taxon>
        <taxon>Diplogasteroidea</taxon>
        <taxon>Neodiplogasteridae</taxon>
        <taxon>Pristionchus</taxon>
    </lineage>
</organism>
<accession>A0A8R1V3C3</accession>
<dbReference type="Proteomes" id="UP000005239">
    <property type="component" value="Unassembled WGS sequence"/>
</dbReference>
<reference evidence="2" key="1">
    <citation type="journal article" date="2008" name="Nat. Genet.">
        <title>The Pristionchus pacificus genome provides a unique perspective on nematode lifestyle and parasitism.</title>
        <authorList>
            <person name="Dieterich C."/>
            <person name="Clifton S.W."/>
            <person name="Schuster L.N."/>
            <person name="Chinwalla A."/>
            <person name="Delehaunty K."/>
            <person name="Dinkelacker I."/>
            <person name="Fulton L."/>
            <person name="Fulton R."/>
            <person name="Godfrey J."/>
            <person name="Minx P."/>
            <person name="Mitreva M."/>
            <person name="Roeseler W."/>
            <person name="Tian H."/>
            <person name="Witte H."/>
            <person name="Yang S.P."/>
            <person name="Wilson R.K."/>
            <person name="Sommer R.J."/>
        </authorList>
    </citation>
    <scope>NUCLEOTIDE SEQUENCE [LARGE SCALE GENOMIC DNA]</scope>
    <source>
        <strain evidence="2">PS312</strain>
    </source>
</reference>
<accession>A0A2A6B512</accession>
<evidence type="ECO:0000313" key="2">
    <source>
        <dbReference type="Proteomes" id="UP000005239"/>
    </source>
</evidence>
<keyword evidence="2" id="KW-1185">Reference proteome</keyword>
<sequence length="87" mass="8767">MGFVSSFSLTKDRDAASFFMKNESNAGARFKVGTKGDVASVYWVGSTLCTVGVVVESAVAAGVASAAPAAGAASLKSICGCEFFDVS</sequence>
<reference evidence="1" key="2">
    <citation type="submission" date="2022-06" db="UniProtKB">
        <authorList>
            <consortium name="EnsemblMetazoa"/>
        </authorList>
    </citation>
    <scope>IDENTIFICATION</scope>
    <source>
        <strain evidence="1">PS312</strain>
    </source>
</reference>
<dbReference type="EnsemblMetazoa" id="PPA44782.1">
    <property type="protein sequence ID" value="PPA44782.1"/>
    <property type="gene ID" value="WBGene00283151"/>
</dbReference>
<gene>
    <name evidence="1" type="primary">WBGene00283151</name>
</gene>
<dbReference type="AlphaFoldDB" id="A0A2A6B512"/>
<protein>
    <submittedName>
        <fullName evidence="1">Uncharacterized protein</fullName>
    </submittedName>
</protein>
<proteinExistence type="predicted"/>